<reference evidence="3" key="1">
    <citation type="journal article" date="2019" name="Int. J. Syst. Evol. Microbiol.">
        <title>The Global Catalogue of Microorganisms (GCM) 10K type strain sequencing project: providing services to taxonomists for standard genome sequencing and annotation.</title>
        <authorList>
            <consortium name="The Broad Institute Genomics Platform"/>
            <consortium name="The Broad Institute Genome Sequencing Center for Infectious Disease"/>
            <person name="Wu L."/>
            <person name="Ma J."/>
        </authorList>
    </citation>
    <scope>NUCLEOTIDE SEQUENCE [LARGE SCALE GENOMIC DNA]</scope>
    <source>
        <strain evidence="3">CGMCC 1.15399</strain>
    </source>
</reference>
<keyword evidence="2" id="KW-0378">Hydrolase</keyword>
<dbReference type="GO" id="GO:0008233">
    <property type="term" value="F:peptidase activity"/>
    <property type="evidence" value="ECO:0007669"/>
    <property type="project" value="UniProtKB-KW"/>
</dbReference>
<accession>A0ABW4G562</accession>
<dbReference type="InterPro" id="IPR019734">
    <property type="entry name" value="TPR_rpt"/>
</dbReference>
<comment type="caution">
    <text evidence="2">The sequence shown here is derived from an EMBL/GenBank/DDBJ whole genome shotgun (WGS) entry which is preliminary data.</text>
</comment>
<dbReference type="RefSeq" id="WP_219537684.1">
    <property type="nucleotide sequence ID" value="NZ_JAHKRM010000040.1"/>
</dbReference>
<gene>
    <name evidence="2" type="ORF">ACFSJ0_12000</name>
</gene>
<name>A0ABW4G562_9ACTN</name>
<protein>
    <submittedName>
        <fullName evidence="2">Aspartyl protease family protein</fullName>
    </submittedName>
</protein>
<dbReference type="PROSITE" id="PS50005">
    <property type="entry name" value="TPR"/>
    <property type="match status" value="1"/>
</dbReference>
<evidence type="ECO:0000313" key="2">
    <source>
        <dbReference type="EMBL" id="MFD1537764.1"/>
    </source>
</evidence>
<organism evidence="2 3">
    <name type="scientific">Nonomuraea guangzhouensis</name>
    <dbReference type="NCBI Taxonomy" id="1291555"/>
    <lineage>
        <taxon>Bacteria</taxon>
        <taxon>Bacillati</taxon>
        <taxon>Actinomycetota</taxon>
        <taxon>Actinomycetes</taxon>
        <taxon>Streptosporangiales</taxon>
        <taxon>Streptosporangiaceae</taxon>
        <taxon>Nonomuraea</taxon>
    </lineage>
</organism>
<dbReference type="Pfam" id="PF14559">
    <property type="entry name" value="TPR_19"/>
    <property type="match status" value="1"/>
</dbReference>
<sequence>MTPSADFQAPDRRAFLRRAGLAVAAGASLPLLGTVPSPSPAFAAADDPDQLFKDGRFAAAERGYRRLLREDPRNAHAYAQAGYIALLSNRFGEAEKHLAKAVALQPGDVASAQRLAECFVRQDQLARAIPLLQGTGRLRDKAYADLYSHISGTPWQIHGARSAELPFVTLDPVPAVEASLNGGTPGKFWLDTYATLDLSREVAEAAGLRAVASHSGGVANNQPITIWLGVLDSFKIGNIEIRNLPVQWSDAQRPSLPDGSPAAGAFGTTIFYHFLTTMNYAGRALILRRKTKTAPRAGAADRLPLWLAGDHYPCTLGSLGDYGPRMVTLDTGGIGVGLDTTVEIAERVGIEVDYDHPSRQPGTKVYPITAERISLGGAVGRKVRGHAAEQVFPGFPGPGQSAQFGFDLIANFTHEFFKPFAITFDYTDMHLYITRG</sequence>
<keyword evidence="3" id="KW-1185">Reference proteome</keyword>
<feature type="repeat" description="TPR" evidence="1">
    <location>
        <begin position="75"/>
        <end position="108"/>
    </location>
</feature>
<dbReference type="InterPro" id="IPR019546">
    <property type="entry name" value="TAT_signal_bac_arc"/>
</dbReference>
<evidence type="ECO:0000256" key="1">
    <source>
        <dbReference type="PROSITE-ProRule" id="PRU00339"/>
    </source>
</evidence>
<dbReference type="EMBL" id="JBHUCM010000012">
    <property type="protein sequence ID" value="MFD1537764.1"/>
    <property type="molecule type" value="Genomic_DNA"/>
</dbReference>
<dbReference type="GO" id="GO:0006508">
    <property type="term" value="P:proteolysis"/>
    <property type="evidence" value="ECO:0007669"/>
    <property type="project" value="UniProtKB-KW"/>
</dbReference>
<dbReference type="PROSITE" id="PS51318">
    <property type="entry name" value="TAT"/>
    <property type="match status" value="1"/>
</dbReference>
<dbReference type="Pfam" id="PF13650">
    <property type="entry name" value="Asp_protease_2"/>
    <property type="match status" value="1"/>
</dbReference>
<evidence type="ECO:0000313" key="3">
    <source>
        <dbReference type="Proteomes" id="UP001597097"/>
    </source>
</evidence>
<keyword evidence="1" id="KW-0802">TPR repeat</keyword>
<dbReference type="InterPro" id="IPR006311">
    <property type="entry name" value="TAT_signal"/>
</dbReference>
<dbReference type="Proteomes" id="UP001597097">
    <property type="component" value="Unassembled WGS sequence"/>
</dbReference>
<proteinExistence type="predicted"/>
<dbReference type="NCBIfam" id="TIGR01409">
    <property type="entry name" value="TAT_signal_seq"/>
    <property type="match status" value="1"/>
</dbReference>
<keyword evidence="2" id="KW-0645">Protease</keyword>